<evidence type="ECO:0000313" key="11">
    <source>
        <dbReference type="Proteomes" id="UP000886520"/>
    </source>
</evidence>
<feature type="region of interest" description="Disordered" evidence="8">
    <location>
        <begin position="264"/>
        <end position="283"/>
    </location>
</feature>
<dbReference type="GO" id="GO:0003700">
    <property type="term" value="F:DNA-binding transcription factor activity"/>
    <property type="evidence" value="ECO:0007669"/>
    <property type="project" value="InterPro"/>
</dbReference>
<keyword evidence="6" id="KW-0539">Nucleus</keyword>
<feature type="domain" description="AP2/ERF" evidence="9">
    <location>
        <begin position="11"/>
        <end position="68"/>
    </location>
</feature>
<dbReference type="Gene3D" id="3.30.730.10">
    <property type="entry name" value="AP2/ERF domain"/>
    <property type="match status" value="1"/>
</dbReference>
<dbReference type="InterPro" id="IPR001471">
    <property type="entry name" value="AP2/ERF_dom"/>
</dbReference>
<dbReference type="GO" id="GO:0003677">
    <property type="term" value="F:DNA binding"/>
    <property type="evidence" value="ECO:0007669"/>
    <property type="project" value="UniProtKB-KW"/>
</dbReference>
<dbReference type="FunFam" id="3.30.730.10:FF:000001">
    <property type="entry name" value="Ethylene-responsive transcription factor 2"/>
    <property type="match status" value="1"/>
</dbReference>
<dbReference type="InterPro" id="IPR016177">
    <property type="entry name" value="DNA-bd_dom_sf"/>
</dbReference>
<dbReference type="PANTHER" id="PTHR31985:SF312">
    <property type="entry name" value="AP2_ERF DOMAIN-CONTAINING PROTEIN"/>
    <property type="match status" value="1"/>
</dbReference>
<evidence type="ECO:0000256" key="4">
    <source>
        <dbReference type="ARBA" id="ARBA00023159"/>
    </source>
</evidence>
<name>A0A9D4ZD59_ADICA</name>
<keyword evidence="11" id="KW-1185">Reference proteome</keyword>
<dbReference type="Pfam" id="PF00847">
    <property type="entry name" value="AP2"/>
    <property type="match status" value="1"/>
</dbReference>
<comment type="caution">
    <text evidence="10">The sequence shown here is derived from an EMBL/GenBank/DDBJ whole genome shotgun (WGS) entry which is preliminary data.</text>
</comment>
<evidence type="ECO:0000256" key="1">
    <source>
        <dbReference type="ARBA" id="ARBA00004123"/>
    </source>
</evidence>
<dbReference type="SUPFAM" id="SSF54171">
    <property type="entry name" value="DNA-binding domain"/>
    <property type="match status" value="1"/>
</dbReference>
<dbReference type="PROSITE" id="PS51032">
    <property type="entry name" value="AP2_ERF"/>
    <property type="match status" value="1"/>
</dbReference>
<gene>
    <name evidence="10" type="ORF">GOP47_0016028</name>
</gene>
<evidence type="ECO:0000256" key="5">
    <source>
        <dbReference type="ARBA" id="ARBA00023163"/>
    </source>
</evidence>
<accession>A0A9D4ZD59</accession>
<evidence type="ECO:0000259" key="9">
    <source>
        <dbReference type="PROSITE" id="PS51032"/>
    </source>
</evidence>
<comment type="subcellular location">
    <subcellularLocation>
        <location evidence="1">Nucleus</location>
    </subcellularLocation>
</comment>
<evidence type="ECO:0000313" key="10">
    <source>
        <dbReference type="EMBL" id="KAI5069727.1"/>
    </source>
</evidence>
<dbReference type="EMBL" id="JABFUD020000015">
    <property type="protein sequence ID" value="KAI5069727.1"/>
    <property type="molecule type" value="Genomic_DNA"/>
</dbReference>
<sequence>MESNHESRGRRWKGVRKRAWGKWVSEIRKPRSGQRIWLGSYATAEEAAHAYDAAALCLCGDGASLNFPSSSISHNSLSEMSPPQAISRKQIQLLAAAAAMCAAQGSSDDLHMQTTCNIQPAGDVDHHPAHAALTWHPHVVDAPDTRLCAGNGVQVSQVTPCSISEGMMCLQSSSVQSLLCEQMPADIELPQPEACITSEALINIPPCVTSSSSLSSRVFLAERSPLALDFTQLHPMPEVYNSRFAIPAMAEHFRRRRLQRGLADHSSSSGLDLHPAPQGNFIS</sequence>
<keyword evidence="3" id="KW-0238">DNA-binding</keyword>
<organism evidence="10 11">
    <name type="scientific">Adiantum capillus-veneris</name>
    <name type="common">Maidenhair fern</name>
    <dbReference type="NCBI Taxonomy" id="13818"/>
    <lineage>
        <taxon>Eukaryota</taxon>
        <taxon>Viridiplantae</taxon>
        <taxon>Streptophyta</taxon>
        <taxon>Embryophyta</taxon>
        <taxon>Tracheophyta</taxon>
        <taxon>Polypodiopsida</taxon>
        <taxon>Polypodiidae</taxon>
        <taxon>Polypodiales</taxon>
        <taxon>Pteridineae</taxon>
        <taxon>Pteridaceae</taxon>
        <taxon>Vittarioideae</taxon>
        <taxon>Adiantum</taxon>
    </lineage>
</organism>
<evidence type="ECO:0000256" key="2">
    <source>
        <dbReference type="ARBA" id="ARBA00023015"/>
    </source>
</evidence>
<keyword evidence="5" id="KW-0804">Transcription</keyword>
<evidence type="ECO:0000256" key="7">
    <source>
        <dbReference type="ARBA" id="ARBA00024343"/>
    </source>
</evidence>
<reference evidence="10" key="1">
    <citation type="submission" date="2021-01" db="EMBL/GenBank/DDBJ databases">
        <title>Adiantum capillus-veneris genome.</title>
        <authorList>
            <person name="Fang Y."/>
            <person name="Liao Q."/>
        </authorList>
    </citation>
    <scope>NUCLEOTIDE SEQUENCE</scope>
    <source>
        <strain evidence="10">H3</strain>
        <tissue evidence="10">Leaf</tissue>
    </source>
</reference>
<dbReference type="CDD" id="cd00018">
    <property type="entry name" value="AP2"/>
    <property type="match status" value="1"/>
</dbReference>
<dbReference type="SMART" id="SM00380">
    <property type="entry name" value="AP2"/>
    <property type="match status" value="1"/>
</dbReference>
<evidence type="ECO:0000256" key="8">
    <source>
        <dbReference type="SAM" id="MobiDB-lite"/>
    </source>
</evidence>
<dbReference type="AlphaFoldDB" id="A0A9D4ZD59"/>
<keyword evidence="2" id="KW-0805">Transcription regulation</keyword>
<evidence type="ECO:0000256" key="3">
    <source>
        <dbReference type="ARBA" id="ARBA00023125"/>
    </source>
</evidence>
<dbReference type="InterPro" id="IPR051032">
    <property type="entry name" value="AP2/ERF_TF_ERF_subfamily"/>
</dbReference>
<proteinExistence type="inferred from homology"/>
<keyword evidence="4" id="KW-0010">Activator</keyword>
<dbReference type="Proteomes" id="UP000886520">
    <property type="component" value="Chromosome 15"/>
</dbReference>
<evidence type="ECO:0000256" key="6">
    <source>
        <dbReference type="ARBA" id="ARBA00023242"/>
    </source>
</evidence>
<dbReference type="InterPro" id="IPR036955">
    <property type="entry name" value="AP2/ERF_dom_sf"/>
</dbReference>
<dbReference type="PRINTS" id="PR00367">
    <property type="entry name" value="ETHRSPELEMNT"/>
</dbReference>
<comment type="similarity">
    <text evidence="7">Belongs to the AP2/ERF transcription factor family. ERF subfamily.</text>
</comment>
<dbReference type="PANTHER" id="PTHR31985">
    <property type="entry name" value="ETHYLENE-RESPONSIVE TRANSCRIPTION FACTOR ERF042-RELATED"/>
    <property type="match status" value="1"/>
</dbReference>
<dbReference type="GO" id="GO:0005634">
    <property type="term" value="C:nucleus"/>
    <property type="evidence" value="ECO:0007669"/>
    <property type="project" value="UniProtKB-SubCell"/>
</dbReference>
<protein>
    <recommendedName>
        <fullName evidence="9">AP2/ERF domain-containing protein</fullName>
    </recommendedName>
</protein>